<feature type="compositionally biased region" description="Polar residues" evidence="1">
    <location>
        <begin position="149"/>
        <end position="159"/>
    </location>
</feature>
<sequence>MLRPNLLRSSVEQWSIEDARKKMKKVHDKPKLYYDDKKGTKQVNIKVGDSVRIKRACVVPKDECRFYEPEEVVEVLCNAVGLSNGKVWNLNRVAHYDKGIWKQENKDSKDLKTVFGDENDFKEYEHVNIGQLNSKTHKGVDPLDHSKSKQMGMTNSGVD</sequence>
<organism evidence="2 3">
    <name type="scientific">Pleurodeles waltl</name>
    <name type="common">Iberian ribbed newt</name>
    <dbReference type="NCBI Taxonomy" id="8319"/>
    <lineage>
        <taxon>Eukaryota</taxon>
        <taxon>Metazoa</taxon>
        <taxon>Chordata</taxon>
        <taxon>Craniata</taxon>
        <taxon>Vertebrata</taxon>
        <taxon>Euteleostomi</taxon>
        <taxon>Amphibia</taxon>
        <taxon>Batrachia</taxon>
        <taxon>Caudata</taxon>
        <taxon>Salamandroidea</taxon>
        <taxon>Salamandridae</taxon>
        <taxon>Pleurodelinae</taxon>
        <taxon>Pleurodeles</taxon>
    </lineage>
</organism>
<dbReference type="Proteomes" id="UP001066276">
    <property type="component" value="Chromosome 4_2"/>
</dbReference>
<keyword evidence="3" id="KW-1185">Reference proteome</keyword>
<comment type="caution">
    <text evidence="2">The sequence shown here is derived from an EMBL/GenBank/DDBJ whole genome shotgun (WGS) entry which is preliminary data.</text>
</comment>
<gene>
    <name evidence="2" type="ORF">NDU88_002889</name>
</gene>
<dbReference type="AlphaFoldDB" id="A0AAV7SC95"/>
<protein>
    <submittedName>
        <fullName evidence="2">Uncharacterized protein</fullName>
    </submittedName>
</protein>
<reference evidence="2" key="1">
    <citation type="journal article" date="2022" name="bioRxiv">
        <title>Sequencing and chromosome-scale assembly of the giantPleurodeles waltlgenome.</title>
        <authorList>
            <person name="Brown T."/>
            <person name="Elewa A."/>
            <person name="Iarovenko S."/>
            <person name="Subramanian E."/>
            <person name="Araus A.J."/>
            <person name="Petzold A."/>
            <person name="Susuki M."/>
            <person name="Suzuki K.-i.T."/>
            <person name="Hayashi T."/>
            <person name="Toyoda A."/>
            <person name="Oliveira C."/>
            <person name="Osipova E."/>
            <person name="Leigh N.D."/>
            <person name="Simon A."/>
            <person name="Yun M.H."/>
        </authorList>
    </citation>
    <scope>NUCLEOTIDE SEQUENCE</scope>
    <source>
        <strain evidence="2">20211129_DDA</strain>
        <tissue evidence="2">Liver</tissue>
    </source>
</reference>
<feature type="region of interest" description="Disordered" evidence="1">
    <location>
        <begin position="135"/>
        <end position="159"/>
    </location>
</feature>
<feature type="compositionally biased region" description="Basic and acidic residues" evidence="1">
    <location>
        <begin position="138"/>
        <end position="147"/>
    </location>
</feature>
<accession>A0AAV7SC95</accession>
<evidence type="ECO:0000256" key="1">
    <source>
        <dbReference type="SAM" id="MobiDB-lite"/>
    </source>
</evidence>
<name>A0AAV7SC95_PLEWA</name>
<evidence type="ECO:0000313" key="3">
    <source>
        <dbReference type="Proteomes" id="UP001066276"/>
    </source>
</evidence>
<proteinExistence type="predicted"/>
<dbReference type="EMBL" id="JANPWB010000008">
    <property type="protein sequence ID" value="KAJ1162421.1"/>
    <property type="molecule type" value="Genomic_DNA"/>
</dbReference>
<evidence type="ECO:0000313" key="2">
    <source>
        <dbReference type="EMBL" id="KAJ1162421.1"/>
    </source>
</evidence>